<keyword evidence="12" id="KW-0407">Ion channel</keyword>
<dbReference type="InterPro" id="IPR014743">
    <property type="entry name" value="Cl-channel_core"/>
</dbReference>
<keyword evidence="6 13" id="KW-1133">Transmembrane helix</keyword>
<reference evidence="14 15" key="1">
    <citation type="submission" date="2019-04" db="EMBL/GenBank/DDBJ databases">
        <authorList>
            <consortium name="Wellcome Sanger Institute Data Sharing"/>
        </authorList>
    </citation>
    <scope>NUCLEOTIDE SEQUENCE [LARGE SCALE GENOMIC DNA]</scope>
</reference>
<reference evidence="14" key="2">
    <citation type="submission" date="2025-08" db="UniProtKB">
        <authorList>
            <consortium name="Ensembl"/>
        </authorList>
    </citation>
    <scope>IDENTIFICATION</scope>
</reference>
<dbReference type="GO" id="GO:0005247">
    <property type="term" value="F:voltage-gated chloride channel activity"/>
    <property type="evidence" value="ECO:0007669"/>
    <property type="project" value="TreeGrafter"/>
</dbReference>
<dbReference type="GO" id="GO:0034707">
    <property type="term" value="C:chloride channel complex"/>
    <property type="evidence" value="ECO:0007669"/>
    <property type="project" value="UniProtKB-KW"/>
</dbReference>
<name>A0A8C9SYN8_SCLFO</name>
<keyword evidence="2" id="KW-0813">Transport</keyword>
<keyword evidence="10" id="KW-0869">Chloride channel</keyword>
<evidence type="ECO:0000256" key="11">
    <source>
        <dbReference type="ARBA" id="ARBA00023214"/>
    </source>
</evidence>
<keyword evidence="11" id="KW-0868">Chloride</keyword>
<evidence type="ECO:0000313" key="14">
    <source>
        <dbReference type="Ensembl" id="ENSSFOP00015040546.1"/>
    </source>
</evidence>
<feature type="transmembrane region" description="Helical" evidence="13">
    <location>
        <begin position="369"/>
        <end position="390"/>
    </location>
</feature>
<dbReference type="FunFam" id="3.10.580.10:FF:000058">
    <property type="entry name" value="Chloride channel protein"/>
    <property type="match status" value="1"/>
</dbReference>
<dbReference type="GeneTree" id="ENSGT00940000157383"/>
<dbReference type="InterPro" id="IPR050970">
    <property type="entry name" value="Cl_channel_volt-gated"/>
</dbReference>
<sequence length="710" mass="78999">YREQLGSFARREATRLLAENQRRKHKYIVTKLGEDWIFLVLLGLTMALVSWCMDYASAKSLQVYKWMHGELQGNVLLQYLAWVTYPMVLIMFASLFCHLVAPQSIGSGIPELKTILRGVVLKEYLTLKAFVAKVIGLTAGLGSGMPVGKEGPFVHIASICAAVLSKIMSIFSGVYENSAHNQDLLVCACAVGVATCFAAPVGGVLFSIEVTSTYFAVRNYWRGYFAATFSAFIFRVLSVWNKDAVTITALFRTNFRMEFPFDLQELPAFAIIGISCGFLGAFFVFLNRQVVLVMRRQTALTRFLTKHRLIYPAVVTLVIATLTFPPGFGQFMAGELMPRECITSLFDNFTWTKIWGSPPPPGLGRSAVWLHPQVNVFIILLLFFVMKFWMSAVSTTMPIPSGAFMPVFILGAAAMTGAVTHTVSTAVICFELTGQISHILPMMVAVILANMVAQGLQPSLYDSIIQVKKLPYLPELGFGHFSKYNIFVEDIMVRKVKFLSSQSTYRELNNLLKSTSLKTIPLVDSKESMILLGSIERSELLAFCDWWLSAERRILSQRQGPASRESWESFAYVDEEGAEESEEKVCDALGNGIKAWEEAELDKQIDIDQIRIDPSPFQLVERTSLHKTHTLFSLLGLSHAYVTSIGKLVGVVALKEVRRAIPHVALLRPRSPCSAVPSHACAAVPRALCLSITLPLPSFLLRRSVLLHRC</sequence>
<feature type="transmembrane region" description="Helical" evidence="13">
    <location>
        <begin position="220"/>
        <end position="240"/>
    </location>
</feature>
<dbReference type="AlphaFoldDB" id="A0A8C9SYN8"/>
<evidence type="ECO:0000256" key="1">
    <source>
        <dbReference type="ARBA" id="ARBA00004141"/>
    </source>
</evidence>
<evidence type="ECO:0000256" key="9">
    <source>
        <dbReference type="ARBA" id="ARBA00023136"/>
    </source>
</evidence>
<dbReference type="Gene3D" id="3.10.580.10">
    <property type="entry name" value="CBS-domain"/>
    <property type="match status" value="1"/>
</dbReference>
<dbReference type="Proteomes" id="UP000694397">
    <property type="component" value="Chromosome 18"/>
</dbReference>
<keyword evidence="3 13" id="KW-0812">Transmembrane</keyword>
<dbReference type="PANTHER" id="PTHR45720:SF4">
    <property type="entry name" value="CHLORIDE CHANNEL PROTEIN 1"/>
    <property type="match status" value="1"/>
</dbReference>
<feature type="transmembrane region" description="Helical" evidence="13">
    <location>
        <begin position="402"/>
        <end position="423"/>
    </location>
</feature>
<evidence type="ECO:0000256" key="2">
    <source>
        <dbReference type="ARBA" id="ARBA00022448"/>
    </source>
</evidence>
<evidence type="ECO:0000256" key="8">
    <source>
        <dbReference type="ARBA" id="ARBA00023122"/>
    </source>
</evidence>
<keyword evidence="9 13" id="KW-0472">Membrane</keyword>
<keyword evidence="8" id="KW-0129">CBS domain</keyword>
<evidence type="ECO:0000256" key="12">
    <source>
        <dbReference type="ARBA" id="ARBA00023303"/>
    </source>
</evidence>
<organism evidence="14 15">
    <name type="scientific">Scleropages formosus</name>
    <name type="common">Asian bonytongue</name>
    <name type="synonym">Osteoglossum formosum</name>
    <dbReference type="NCBI Taxonomy" id="113540"/>
    <lineage>
        <taxon>Eukaryota</taxon>
        <taxon>Metazoa</taxon>
        <taxon>Chordata</taxon>
        <taxon>Craniata</taxon>
        <taxon>Vertebrata</taxon>
        <taxon>Euteleostomi</taxon>
        <taxon>Actinopterygii</taxon>
        <taxon>Neopterygii</taxon>
        <taxon>Teleostei</taxon>
        <taxon>Osteoglossocephala</taxon>
        <taxon>Osteoglossomorpha</taxon>
        <taxon>Osteoglossiformes</taxon>
        <taxon>Osteoglossidae</taxon>
        <taxon>Scleropages</taxon>
    </lineage>
</organism>
<proteinExistence type="predicted"/>
<dbReference type="FunFam" id="1.10.3080.10:FF:000042">
    <property type="entry name" value="Chloride channel protein"/>
    <property type="match status" value="1"/>
</dbReference>
<evidence type="ECO:0000256" key="3">
    <source>
        <dbReference type="ARBA" id="ARBA00022692"/>
    </source>
</evidence>
<feature type="transmembrane region" description="Helical" evidence="13">
    <location>
        <begin position="183"/>
        <end position="208"/>
    </location>
</feature>
<reference evidence="14" key="3">
    <citation type="submission" date="2025-09" db="UniProtKB">
        <authorList>
            <consortium name="Ensembl"/>
        </authorList>
    </citation>
    <scope>IDENTIFICATION</scope>
</reference>
<dbReference type="Ensembl" id="ENSSFOT00015079673.1">
    <property type="protein sequence ID" value="ENSSFOP00015040546.1"/>
    <property type="gene ID" value="ENSSFOG00015028467.1"/>
</dbReference>
<dbReference type="SUPFAM" id="SSF54631">
    <property type="entry name" value="CBS-domain pair"/>
    <property type="match status" value="1"/>
</dbReference>
<dbReference type="InterPro" id="IPR046342">
    <property type="entry name" value="CBS_dom_sf"/>
</dbReference>
<feature type="transmembrane region" description="Helical" evidence="13">
    <location>
        <begin position="153"/>
        <end position="171"/>
    </location>
</feature>
<evidence type="ECO:0000256" key="10">
    <source>
        <dbReference type="ARBA" id="ARBA00023173"/>
    </source>
</evidence>
<evidence type="ECO:0000256" key="5">
    <source>
        <dbReference type="ARBA" id="ARBA00022882"/>
    </source>
</evidence>
<dbReference type="GO" id="GO:0005886">
    <property type="term" value="C:plasma membrane"/>
    <property type="evidence" value="ECO:0007669"/>
    <property type="project" value="TreeGrafter"/>
</dbReference>
<feature type="transmembrane region" description="Helical" evidence="13">
    <location>
        <begin position="79"/>
        <end position="101"/>
    </location>
</feature>
<gene>
    <name evidence="14" type="primary">CLCN1</name>
    <name evidence="14" type="synonym">clcn1b</name>
</gene>
<evidence type="ECO:0000256" key="4">
    <source>
        <dbReference type="ARBA" id="ARBA00022737"/>
    </source>
</evidence>
<dbReference type="InterPro" id="IPR001807">
    <property type="entry name" value="ClC"/>
</dbReference>
<dbReference type="PANTHER" id="PTHR45720">
    <property type="entry name" value="CHLORIDE CHANNEL PROTEIN 2"/>
    <property type="match status" value="1"/>
</dbReference>
<keyword evidence="5" id="KW-0851">Voltage-gated channel</keyword>
<keyword evidence="7" id="KW-0406">Ion transport</keyword>
<dbReference type="PRINTS" id="PR00762">
    <property type="entry name" value="CLCHANNEL"/>
</dbReference>
<evidence type="ECO:0000313" key="15">
    <source>
        <dbReference type="Proteomes" id="UP000694397"/>
    </source>
</evidence>
<keyword evidence="15" id="KW-1185">Reference proteome</keyword>
<feature type="transmembrane region" description="Helical" evidence="13">
    <location>
        <begin position="309"/>
        <end position="328"/>
    </location>
</feature>
<evidence type="ECO:0000256" key="13">
    <source>
        <dbReference type="SAM" id="Phobius"/>
    </source>
</evidence>
<feature type="transmembrane region" description="Helical" evidence="13">
    <location>
        <begin position="36"/>
        <end position="58"/>
    </location>
</feature>
<comment type="subcellular location">
    <subcellularLocation>
        <location evidence="1">Membrane</location>
        <topology evidence="1">Multi-pass membrane protein</topology>
    </subcellularLocation>
</comment>
<keyword evidence="4" id="KW-0677">Repeat</keyword>
<evidence type="ECO:0000256" key="7">
    <source>
        <dbReference type="ARBA" id="ARBA00023065"/>
    </source>
</evidence>
<accession>A0A8C9SYN8</accession>
<protein>
    <submittedName>
        <fullName evidence="14">Chloride voltage-gated channel 1</fullName>
    </submittedName>
</protein>
<dbReference type="Gene3D" id="1.10.3080.10">
    <property type="entry name" value="Clc chloride channel"/>
    <property type="match status" value="1"/>
</dbReference>
<dbReference type="Pfam" id="PF00654">
    <property type="entry name" value="Voltage_CLC"/>
    <property type="match status" value="1"/>
</dbReference>
<dbReference type="CDD" id="cd03683">
    <property type="entry name" value="ClC_1_like"/>
    <property type="match status" value="1"/>
</dbReference>
<dbReference type="CDD" id="cd04591">
    <property type="entry name" value="CBS_pair_voltage-gated_CLC_euk_bac"/>
    <property type="match status" value="1"/>
</dbReference>
<evidence type="ECO:0000256" key="6">
    <source>
        <dbReference type="ARBA" id="ARBA00022989"/>
    </source>
</evidence>
<feature type="transmembrane region" description="Helical" evidence="13">
    <location>
        <begin position="266"/>
        <end position="288"/>
    </location>
</feature>
<dbReference type="SUPFAM" id="SSF81340">
    <property type="entry name" value="Clc chloride channel"/>
    <property type="match status" value="1"/>
</dbReference>